<dbReference type="InterPro" id="IPR029016">
    <property type="entry name" value="GAF-like_dom_sf"/>
</dbReference>
<dbReference type="PATRIC" id="fig|1353533.3.peg.2362"/>
<feature type="domain" description="HD-GYP" evidence="2">
    <location>
        <begin position="330"/>
        <end position="533"/>
    </location>
</feature>
<dbReference type="Gene3D" id="3.30.450.40">
    <property type="match status" value="1"/>
</dbReference>
<sequence>MDLSIRSTVAEEEIIESQVALKHLLKLAIELSSEHDTDRLLEHILESAIALSNAEGGTIYSVSEDAQLKFATLINEPLGLHMGGTSGKDIPFPAIPIYLEDGSPNESALVALAAAKKDVIRIDDVYDCTDYDLSAARAMDKKTGYHTQSVLTVPMANHERDLNGVLQLINPRSKDKVVRFSADLVELICSISSLAAVALTNRQLIDDMETLFQAFTRLIAKAIDEKSPYTGGHCRRVPELTMMIADAVHNASSGPMAEFKMTAADRHELSLAGWLHDCGKIAIPEYVMDKATKLHSVYDRIELVVAKIEIAKRDIELKFSRQIVEAEVLDQQQKAESLKAEMQLALDKLDEESAFLSRANIGGEFMRESDQQRVQDLASDYDVSIGGVGQPLLSEEEIYNLSIARGTLTKEERLVINKHMDITLEMLEALPFPKHLRRVPEFAGGHHEKMDGTGYPKGLTRDQMSVPARIMAIADIFEALTAADRPYKDAKPLSECLFIMGKMKLGDHIDPDLFDVFVSSGVYLDYAHQYLKPEQIDDIDVANIPGYSKP</sequence>
<dbReference type="SUPFAM" id="SSF109604">
    <property type="entry name" value="HD-domain/PDEase-like"/>
    <property type="match status" value="1"/>
</dbReference>
<evidence type="ECO:0000313" key="3">
    <source>
        <dbReference type="EMBL" id="ESP93172.1"/>
    </source>
</evidence>
<protein>
    <submittedName>
        <fullName evidence="3">HD-GYP domain protein</fullName>
    </submittedName>
</protein>
<dbReference type="PROSITE" id="PS51832">
    <property type="entry name" value="HD_GYP"/>
    <property type="match status" value="1"/>
</dbReference>
<evidence type="ECO:0000313" key="4">
    <source>
        <dbReference type="Proteomes" id="UP000017820"/>
    </source>
</evidence>
<reference evidence="3 4" key="1">
    <citation type="submission" date="2013-07" db="EMBL/GenBank/DDBJ databases">
        <title>Draft genome sequence of Pseudoalteromonas luteoviolacea 2ta16.</title>
        <authorList>
            <person name="Allen E.E."/>
            <person name="Azam F."/>
            <person name="Podell S."/>
        </authorList>
    </citation>
    <scope>NUCLEOTIDE SEQUENCE [LARGE SCALE GENOMIC DNA]</scope>
    <source>
        <strain evidence="3 4">2ta16</strain>
    </source>
</reference>
<dbReference type="RefSeq" id="WP_023399271.1">
    <property type="nucleotide sequence ID" value="NZ_AUSV01000037.1"/>
</dbReference>
<dbReference type="InterPro" id="IPR037522">
    <property type="entry name" value="HD_GYP_dom"/>
</dbReference>
<dbReference type="Gene3D" id="1.10.3210.10">
    <property type="entry name" value="Hypothetical protein af1432"/>
    <property type="match status" value="2"/>
</dbReference>
<dbReference type="EMBL" id="AUSV01000037">
    <property type="protein sequence ID" value="ESP93172.1"/>
    <property type="molecule type" value="Genomic_DNA"/>
</dbReference>
<dbReference type="CDD" id="cd00077">
    <property type="entry name" value="HDc"/>
    <property type="match status" value="1"/>
</dbReference>
<dbReference type="GO" id="GO:0008081">
    <property type="term" value="F:phosphoric diester hydrolase activity"/>
    <property type="evidence" value="ECO:0007669"/>
    <property type="project" value="UniProtKB-ARBA"/>
</dbReference>
<keyword evidence="1" id="KW-0175">Coiled coil</keyword>
<dbReference type="PANTHER" id="PTHR43155:SF2">
    <property type="entry name" value="CYCLIC DI-GMP PHOSPHODIESTERASE PA4108"/>
    <property type="match status" value="1"/>
</dbReference>
<proteinExistence type="predicted"/>
<dbReference type="SMART" id="SM00065">
    <property type="entry name" value="GAF"/>
    <property type="match status" value="1"/>
</dbReference>
<dbReference type="SMART" id="SM00471">
    <property type="entry name" value="HDc"/>
    <property type="match status" value="1"/>
</dbReference>
<dbReference type="InterPro" id="IPR003018">
    <property type="entry name" value="GAF"/>
</dbReference>
<dbReference type="SUPFAM" id="SSF55781">
    <property type="entry name" value="GAF domain-like"/>
    <property type="match status" value="1"/>
</dbReference>
<gene>
    <name evidence="3" type="ORF">PL2TA16_03393</name>
</gene>
<organism evidence="3 4">
    <name type="scientific">Pseudoalteromonas luteoviolacea (strain 2ta16)</name>
    <dbReference type="NCBI Taxonomy" id="1353533"/>
    <lineage>
        <taxon>Bacteria</taxon>
        <taxon>Pseudomonadati</taxon>
        <taxon>Pseudomonadota</taxon>
        <taxon>Gammaproteobacteria</taxon>
        <taxon>Alteromonadales</taxon>
        <taxon>Pseudoalteromonadaceae</taxon>
        <taxon>Pseudoalteromonas</taxon>
    </lineage>
</organism>
<dbReference type="Pfam" id="PF13487">
    <property type="entry name" value="HD_5"/>
    <property type="match status" value="1"/>
</dbReference>
<dbReference type="Pfam" id="PF01590">
    <property type="entry name" value="GAF"/>
    <property type="match status" value="1"/>
</dbReference>
<dbReference type="PANTHER" id="PTHR43155">
    <property type="entry name" value="CYCLIC DI-GMP PHOSPHODIESTERASE PA4108-RELATED"/>
    <property type="match status" value="1"/>
</dbReference>
<dbReference type="AlphaFoldDB" id="V4JDM1"/>
<evidence type="ECO:0000259" key="2">
    <source>
        <dbReference type="PROSITE" id="PS51832"/>
    </source>
</evidence>
<comment type="caution">
    <text evidence="3">The sequence shown here is derived from an EMBL/GenBank/DDBJ whole genome shotgun (WGS) entry which is preliminary data.</text>
</comment>
<accession>V4JDM1</accession>
<evidence type="ECO:0000256" key="1">
    <source>
        <dbReference type="SAM" id="Coils"/>
    </source>
</evidence>
<dbReference type="InterPro" id="IPR003607">
    <property type="entry name" value="HD/PDEase_dom"/>
</dbReference>
<feature type="coiled-coil region" evidence="1">
    <location>
        <begin position="321"/>
        <end position="352"/>
    </location>
</feature>
<dbReference type="Proteomes" id="UP000017820">
    <property type="component" value="Unassembled WGS sequence"/>
</dbReference>
<name>V4JDM1_PSEL2</name>